<keyword evidence="2" id="KW-1185">Reference proteome</keyword>
<evidence type="ECO:0000313" key="1">
    <source>
        <dbReference type="EMBL" id="KAF7827583.1"/>
    </source>
</evidence>
<accession>A0A834WNM1</accession>
<name>A0A834WNM1_9FABA</name>
<dbReference type="AlphaFoldDB" id="A0A834WNM1"/>
<evidence type="ECO:0000313" key="2">
    <source>
        <dbReference type="Proteomes" id="UP000634136"/>
    </source>
</evidence>
<protein>
    <submittedName>
        <fullName evidence="1">Uncharacterized protein</fullName>
    </submittedName>
</protein>
<dbReference type="Proteomes" id="UP000634136">
    <property type="component" value="Unassembled WGS sequence"/>
</dbReference>
<reference evidence="1" key="1">
    <citation type="submission" date="2020-09" db="EMBL/GenBank/DDBJ databases">
        <title>Genome-Enabled Discovery of Anthraquinone Biosynthesis in Senna tora.</title>
        <authorList>
            <person name="Kang S.-H."/>
            <person name="Pandey R.P."/>
            <person name="Lee C.-M."/>
            <person name="Sim J.-S."/>
            <person name="Jeong J.-T."/>
            <person name="Choi B.-S."/>
            <person name="Jung M."/>
            <person name="Ginzburg D."/>
            <person name="Zhao K."/>
            <person name="Won S.Y."/>
            <person name="Oh T.-J."/>
            <person name="Yu Y."/>
            <person name="Kim N.-H."/>
            <person name="Lee O.R."/>
            <person name="Lee T.-H."/>
            <person name="Bashyal P."/>
            <person name="Kim T.-S."/>
            <person name="Lee W.-H."/>
            <person name="Kawkins C."/>
            <person name="Kim C.-K."/>
            <person name="Kim J.S."/>
            <person name="Ahn B.O."/>
            <person name="Rhee S.Y."/>
            <person name="Sohng J.K."/>
        </authorList>
    </citation>
    <scope>NUCLEOTIDE SEQUENCE</scope>
    <source>
        <tissue evidence="1">Leaf</tissue>
    </source>
</reference>
<organism evidence="1 2">
    <name type="scientific">Senna tora</name>
    <dbReference type="NCBI Taxonomy" id="362788"/>
    <lineage>
        <taxon>Eukaryota</taxon>
        <taxon>Viridiplantae</taxon>
        <taxon>Streptophyta</taxon>
        <taxon>Embryophyta</taxon>
        <taxon>Tracheophyta</taxon>
        <taxon>Spermatophyta</taxon>
        <taxon>Magnoliopsida</taxon>
        <taxon>eudicotyledons</taxon>
        <taxon>Gunneridae</taxon>
        <taxon>Pentapetalae</taxon>
        <taxon>rosids</taxon>
        <taxon>fabids</taxon>
        <taxon>Fabales</taxon>
        <taxon>Fabaceae</taxon>
        <taxon>Caesalpinioideae</taxon>
        <taxon>Cassia clade</taxon>
        <taxon>Senna</taxon>
    </lineage>
</organism>
<gene>
    <name evidence="1" type="ORF">G2W53_018747</name>
</gene>
<sequence>MNRDERIQASVYRGMMWMEPV</sequence>
<dbReference type="EMBL" id="JAAIUW010000006">
    <property type="protein sequence ID" value="KAF7827583.1"/>
    <property type="molecule type" value="Genomic_DNA"/>
</dbReference>
<comment type="caution">
    <text evidence="1">The sequence shown here is derived from an EMBL/GenBank/DDBJ whole genome shotgun (WGS) entry which is preliminary data.</text>
</comment>
<proteinExistence type="predicted"/>